<evidence type="ECO:0000313" key="1">
    <source>
        <dbReference type="EMBL" id="KAG2173655.1"/>
    </source>
</evidence>
<keyword evidence="2" id="KW-1185">Reference proteome</keyword>
<dbReference type="AlphaFoldDB" id="A0A8H7PGY5"/>
<reference evidence="1" key="1">
    <citation type="submission" date="2020-12" db="EMBL/GenBank/DDBJ databases">
        <title>Metabolic potential, ecology and presence of endohyphal bacteria is reflected in genomic diversity of Mucoromycotina.</title>
        <authorList>
            <person name="Muszewska A."/>
            <person name="Okrasinska A."/>
            <person name="Steczkiewicz K."/>
            <person name="Drgas O."/>
            <person name="Orlowska M."/>
            <person name="Perlinska-Lenart U."/>
            <person name="Aleksandrzak-Piekarczyk T."/>
            <person name="Szatraj K."/>
            <person name="Zielenkiewicz U."/>
            <person name="Pilsyk S."/>
            <person name="Malc E."/>
            <person name="Mieczkowski P."/>
            <person name="Kruszewska J.S."/>
            <person name="Biernat P."/>
            <person name="Pawlowska J."/>
        </authorList>
    </citation>
    <scope>NUCLEOTIDE SEQUENCE</scope>
    <source>
        <strain evidence="1">WA0000067209</strain>
    </source>
</reference>
<sequence>MDMFSKLFLLVLSKLQTLMKTICVLSAIIITMALGSPISLSHVWQEKRDGKHKLAASVDGEYLQDLPIGVPVEED</sequence>
<name>A0A8H7PGY5_MORIS</name>
<dbReference type="EMBL" id="JAEPQZ010000014">
    <property type="protein sequence ID" value="KAG2173655.1"/>
    <property type="molecule type" value="Genomic_DNA"/>
</dbReference>
<organism evidence="1 2">
    <name type="scientific">Mortierella isabellina</name>
    <name type="common">Filamentous fungus</name>
    <name type="synonym">Umbelopsis isabellina</name>
    <dbReference type="NCBI Taxonomy" id="91625"/>
    <lineage>
        <taxon>Eukaryota</taxon>
        <taxon>Fungi</taxon>
        <taxon>Fungi incertae sedis</taxon>
        <taxon>Mucoromycota</taxon>
        <taxon>Mucoromycotina</taxon>
        <taxon>Umbelopsidomycetes</taxon>
        <taxon>Umbelopsidales</taxon>
        <taxon>Umbelopsidaceae</taxon>
        <taxon>Umbelopsis</taxon>
    </lineage>
</organism>
<evidence type="ECO:0000313" key="2">
    <source>
        <dbReference type="Proteomes" id="UP000654370"/>
    </source>
</evidence>
<proteinExistence type="predicted"/>
<accession>A0A8H7PGY5</accession>
<protein>
    <submittedName>
        <fullName evidence="1">Uncharacterized protein</fullName>
    </submittedName>
</protein>
<gene>
    <name evidence="1" type="ORF">INT43_005073</name>
</gene>
<comment type="caution">
    <text evidence="1">The sequence shown here is derived from an EMBL/GenBank/DDBJ whole genome shotgun (WGS) entry which is preliminary data.</text>
</comment>
<dbReference type="Proteomes" id="UP000654370">
    <property type="component" value="Unassembled WGS sequence"/>
</dbReference>